<name>A0A418WJK5_9SPHN</name>
<dbReference type="EMBL" id="QYUM01000003">
    <property type="protein sequence ID" value="RJF90233.1"/>
    <property type="molecule type" value="Genomic_DNA"/>
</dbReference>
<dbReference type="OrthoDB" id="9794228at2"/>
<dbReference type="Pfam" id="PF00188">
    <property type="entry name" value="CAP"/>
    <property type="match status" value="1"/>
</dbReference>
<dbReference type="InterPro" id="IPR014044">
    <property type="entry name" value="CAP_dom"/>
</dbReference>
<dbReference type="SMART" id="SM00198">
    <property type="entry name" value="SCP"/>
    <property type="match status" value="1"/>
</dbReference>
<dbReference type="AlphaFoldDB" id="A0A418WJK5"/>
<dbReference type="SUPFAM" id="SSF55797">
    <property type="entry name" value="PR-1-like"/>
    <property type="match status" value="1"/>
</dbReference>
<dbReference type="Proteomes" id="UP000286100">
    <property type="component" value="Unassembled WGS sequence"/>
</dbReference>
<gene>
    <name evidence="2" type="ORF">D3876_08080</name>
</gene>
<dbReference type="InterPro" id="IPR001283">
    <property type="entry name" value="CRISP-related"/>
</dbReference>
<dbReference type="PANTHER" id="PTHR10334">
    <property type="entry name" value="CYSTEINE-RICH SECRETORY PROTEIN-RELATED"/>
    <property type="match status" value="1"/>
</dbReference>
<dbReference type="RefSeq" id="WP_119761268.1">
    <property type="nucleotide sequence ID" value="NZ_QYUM01000003.1"/>
</dbReference>
<reference evidence="2 3" key="1">
    <citation type="submission" date="2018-09" db="EMBL/GenBank/DDBJ databases">
        <authorList>
            <person name="Zhu H."/>
        </authorList>
    </citation>
    <scope>NUCLEOTIDE SEQUENCE [LARGE SCALE GENOMIC DNA]</scope>
    <source>
        <strain evidence="2 3">K2R01-6</strain>
    </source>
</reference>
<evidence type="ECO:0000313" key="2">
    <source>
        <dbReference type="EMBL" id="RJF90233.1"/>
    </source>
</evidence>
<dbReference type="PRINTS" id="PR00838">
    <property type="entry name" value="V5ALLERGEN"/>
</dbReference>
<keyword evidence="3" id="KW-1185">Reference proteome</keyword>
<evidence type="ECO:0000259" key="1">
    <source>
        <dbReference type="SMART" id="SM00198"/>
    </source>
</evidence>
<dbReference type="PROSITE" id="PS01009">
    <property type="entry name" value="CRISP_1"/>
    <property type="match status" value="1"/>
</dbReference>
<comment type="caution">
    <text evidence="2">The sequence shown here is derived from an EMBL/GenBank/DDBJ whole genome shotgun (WGS) entry which is preliminary data.</text>
</comment>
<sequence>MLVGAAAPQAQSLIFKIHNRERLSLGIPPLRWDDELAADAEQWAEHLATTRTFEHFEEMSDDPDAQGENLWMGTKGAFSPATMVGHWIAEKEVFVRGSFPDNSRTGDVEDVGHYTQIVWRRTERIGCAIADDGQDEYLVCRYAESGNVIGEQPY</sequence>
<dbReference type="InterPro" id="IPR002413">
    <property type="entry name" value="V5_allergen-like"/>
</dbReference>
<dbReference type="InterPro" id="IPR035940">
    <property type="entry name" value="CAP_sf"/>
</dbReference>
<dbReference type="Gene3D" id="3.40.33.10">
    <property type="entry name" value="CAP"/>
    <property type="match status" value="1"/>
</dbReference>
<dbReference type="PRINTS" id="PR00837">
    <property type="entry name" value="V5TPXLIKE"/>
</dbReference>
<proteinExistence type="predicted"/>
<dbReference type="InterPro" id="IPR018244">
    <property type="entry name" value="Allrgn_V5/Tpx1_CS"/>
</dbReference>
<evidence type="ECO:0000313" key="3">
    <source>
        <dbReference type="Proteomes" id="UP000286100"/>
    </source>
</evidence>
<protein>
    <submittedName>
        <fullName evidence="2">SCP-like extracellular</fullName>
    </submittedName>
</protein>
<organism evidence="2 3">
    <name type="scientific">Sphingomonas cavernae</name>
    <dbReference type="NCBI Taxonomy" id="2320861"/>
    <lineage>
        <taxon>Bacteria</taxon>
        <taxon>Pseudomonadati</taxon>
        <taxon>Pseudomonadota</taxon>
        <taxon>Alphaproteobacteria</taxon>
        <taxon>Sphingomonadales</taxon>
        <taxon>Sphingomonadaceae</taxon>
        <taxon>Sphingomonas</taxon>
    </lineage>
</organism>
<accession>A0A418WJK5</accession>
<dbReference type="GO" id="GO:0005576">
    <property type="term" value="C:extracellular region"/>
    <property type="evidence" value="ECO:0007669"/>
    <property type="project" value="InterPro"/>
</dbReference>
<feature type="domain" description="SCP" evidence="1">
    <location>
        <begin position="9"/>
        <end position="150"/>
    </location>
</feature>